<protein>
    <submittedName>
        <fullName evidence="1">Uncharacterized protein</fullName>
    </submittedName>
</protein>
<dbReference type="EMBL" id="FNIE01000015">
    <property type="protein sequence ID" value="SDP01483.1"/>
    <property type="molecule type" value="Genomic_DNA"/>
</dbReference>
<dbReference type="Proteomes" id="UP000199341">
    <property type="component" value="Unassembled WGS sequence"/>
</dbReference>
<evidence type="ECO:0000313" key="1">
    <source>
        <dbReference type="EMBL" id="SDP01483.1"/>
    </source>
</evidence>
<reference evidence="1 2" key="1">
    <citation type="submission" date="2016-10" db="EMBL/GenBank/DDBJ databases">
        <authorList>
            <person name="de Groot N.N."/>
        </authorList>
    </citation>
    <scope>NUCLEOTIDE SEQUENCE [LARGE SCALE GENOMIC DNA]</scope>
    <source>
        <strain evidence="1 2">CGMCC 4.2022</strain>
    </source>
</reference>
<keyword evidence="2" id="KW-1185">Reference proteome</keyword>
<gene>
    <name evidence="1" type="ORF">SAMN05216259_115114</name>
</gene>
<organism evidence="1 2">
    <name type="scientific">Actinacidiphila guanduensis</name>
    <dbReference type="NCBI Taxonomy" id="310781"/>
    <lineage>
        <taxon>Bacteria</taxon>
        <taxon>Bacillati</taxon>
        <taxon>Actinomycetota</taxon>
        <taxon>Actinomycetes</taxon>
        <taxon>Kitasatosporales</taxon>
        <taxon>Streptomycetaceae</taxon>
        <taxon>Actinacidiphila</taxon>
    </lineage>
</organism>
<accession>A0A1H0P8X1</accession>
<evidence type="ECO:0000313" key="2">
    <source>
        <dbReference type="Proteomes" id="UP000199341"/>
    </source>
</evidence>
<dbReference type="STRING" id="310781.SAMN05216259_115114"/>
<dbReference type="AlphaFoldDB" id="A0A1H0P8X1"/>
<proteinExistence type="predicted"/>
<name>A0A1H0P8X1_9ACTN</name>
<sequence length="57" mass="6299">MADVMHKGAYPVGGELVRRLVAGRFPRWKGLDVRPVASGGTVNALFRLGEERWCGCR</sequence>